<evidence type="ECO:0000313" key="4">
    <source>
        <dbReference type="Proteomes" id="UP000654075"/>
    </source>
</evidence>
<dbReference type="Proteomes" id="UP000654075">
    <property type="component" value="Unassembled WGS sequence"/>
</dbReference>
<dbReference type="EMBL" id="CAJNNV010031284">
    <property type="protein sequence ID" value="CAE8635443.1"/>
    <property type="molecule type" value="Genomic_DNA"/>
</dbReference>
<dbReference type="EMBL" id="CAJNNW010004537">
    <property type="protein sequence ID" value="CAE8646521.1"/>
    <property type="molecule type" value="Genomic_DNA"/>
</dbReference>
<accession>A0A813I9H4</accession>
<keyword evidence="4" id="KW-1185">Reference proteome</keyword>
<evidence type="ECO:0000313" key="3">
    <source>
        <dbReference type="Proteomes" id="UP000626109"/>
    </source>
</evidence>
<gene>
    <name evidence="1" type="ORF">PGLA1383_LOCUS51039</name>
    <name evidence="2" type="ORF">PGLA2088_LOCUS4884</name>
</gene>
<protein>
    <submittedName>
        <fullName evidence="2">Uncharacterized protein</fullName>
    </submittedName>
</protein>
<comment type="caution">
    <text evidence="2">The sequence shown here is derived from an EMBL/GenBank/DDBJ whole genome shotgun (WGS) entry which is preliminary data.</text>
</comment>
<dbReference type="Proteomes" id="UP000626109">
    <property type="component" value="Unassembled WGS sequence"/>
</dbReference>
<proteinExistence type="predicted"/>
<evidence type="ECO:0000313" key="1">
    <source>
        <dbReference type="EMBL" id="CAE8635443.1"/>
    </source>
</evidence>
<reference evidence="2" key="1">
    <citation type="submission" date="2021-02" db="EMBL/GenBank/DDBJ databases">
        <authorList>
            <person name="Dougan E. K."/>
            <person name="Rhodes N."/>
            <person name="Thang M."/>
            <person name="Chan C."/>
        </authorList>
    </citation>
    <scope>NUCLEOTIDE SEQUENCE</scope>
</reference>
<sequence length="183" mass="19291">MAYSRMGPTKEAFMPWAQSSFDPEYEENSAAGADIRKDTFVEVTVILHGAKERVRTLSLPSKLTCADLKGHLATEGVVSTCGGLEASLEEGAEPLEDAAQLELIEGQVVHLRRAASLVSITALATGGGDRLDEEVYELVVPGELTGLLLRLAIEQATAGALRPAAVFVSEPGSEDSAHAVGDE</sequence>
<evidence type="ECO:0000313" key="2">
    <source>
        <dbReference type="EMBL" id="CAE8646521.1"/>
    </source>
</evidence>
<dbReference type="AlphaFoldDB" id="A0A813I9H4"/>
<organism evidence="2 3">
    <name type="scientific">Polarella glacialis</name>
    <name type="common">Dinoflagellate</name>
    <dbReference type="NCBI Taxonomy" id="89957"/>
    <lineage>
        <taxon>Eukaryota</taxon>
        <taxon>Sar</taxon>
        <taxon>Alveolata</taxon>
        <taxon>Dinophyceae</taxon>
        <taxon>Suessiales</taxon>
        <taxon>Suessiaceae</taxon>
        <taxon>Polarella</taxon>
    </lineage>
</organism>
<feature type="non-terminal residue" evidence="2">
    <location>
        <position position="183"/>
    </location>
</feature>
<name>A0A813I9H4_POLGL</name>